<comment type="caution">
    <text evidence="2">The sequence shown here is derived from an EMBL/GenBank/DDBJ whole genome shotgun (WGS) entry which is preliminary data.</text>
</comment>
<reference evidence="2 3" key="2">
    <citation type="submission" date="2020-04" db="EMBL/GenBank/DDBJ databases">
        <title>Genome sequencing and assembly of multiple isolates from the Colletotrichum gloeosporioides species complex.</title>
        <authorList>
            <person name="Gan P."/>
            <person name="Shirasu K."/>
        </authorList>
    </citation>
    <scope>NUCLEOTIDE SEQUENCE [LARGE SCALE GENOMIC DNA]</scope>
    <source>
        <strain evidence="2 3">Nara gc5</strain>
    </source>
</reference>
<evidence type="ECO:0000313" key="2">
    <source>
        <dbReference type="EMBL" id="KAF4474023.1"/>
    </source>
</evidence>
<feature type="region of interest" description="Disordered" evidence="1">
    <location>
        <begin position="1"/>
        <end position="51"/>
    </location>
</feature>
<organism evidence="2 3">
    <name type="scientific">Colletotrichum fructicola (strain Nara gc5)</name>
    <name type="common">Anthracnose fungus</name>
    <name type="synonym">Colletotrichum gloeosporioides (strain Nara gc5)</name>
    <dbReference type="NCBI Taxonomy" id="1213859"/>
    <lineage>
        <taxon>Eukaryota</taxon>
        <taxon>Fungi</taxon>
        <taxon>Dikarya</taxon>
        <taxon>Ascomycota</taxon>
        <taxon>Pezizomycotina</taxon>
        <taxon>Sordariomycetes</taxon>
        <taxon>Hypocreomycetidae</taxon>
        <taxon>Glomerellales</taxon>
        <taxon>Glomerellaceae</taxon>
        <taxon>Colletotrichum</taxon>
        <taxon>Colletotrichum gloeosporioides species complex</taxon>
    </lineage>
</organism>
<keyword evidence="3" id="KW-1185">Reference proteome</keyword>
<dbReference type="EMBL" id="ANPB02000011">
    <property type="protein sequence ID" value="KAF4474023.1"/>
    <property type="molecule type" value="Genomic_DNA"/>
</dbReference>
<feature type="compositionally biased region" description="Basic and acidic residues" evidence="1">
    <location>
        <begin position="28"/>
        <end position="37"/>
    </location>
</feature>
<accession>A0A7J6IDU7</accession>
<protein>
    <submittedName>
        <fullName evidence="2">Uncharacterized protein</fullName>
    </submittedName>
</protein>
<dbReference type="GeneID" id="90980615"/>
<sequence length="112" mass="12258">MKGSLPKAMTGASGKSPNQKPPASVQSEKVKPSITRDSRHKVKNAKKHQAGNAIQTVPITPWATSSWVANGRLVMELVNGRMAYYFVADDGRVIGIYPGVWSFPPMFQWSSN</sequence>
<evidence type="ECO:0000313" key="3">
    <source>
        <dbReference type="Proteomes" id="UP000011096"/>
    </source>
</evidence>
<reference evidence="2 3" key="1">
    <citation type="submission" date="2012-08" db="EMBL/GenBank/DDBJ databases">
        <authorList>
            <person name="Gan P.H.P."/>
            <person name="Ikeda K."/>
            <person name="Irieda H."/>
            <person name="Narusaka M."/>
            <person name="O'Connell R.J."/>
            <person name="Narusaka Y."/>
            <person name="Takano Y."/>
            <person name="Kubo Y."/>
            <person name="Shirasu K."/>
        </authorList>
    </citation>
    <scope>NUCLEOTIDE SEQUENCE [LARGE SCALE GENOMIC DNA]</scope>
    <source>
        <strain evidence="2 3">Nara gc5</strain>
    </source>
</reference>
<proteinExistence type="predicted"/>
<evidence type="ECO:0000256" key="1">
    <source>
        <dbReference type="SAM" id="MobiDB-lite"/>
    </source>
</evidence>
<gene>
    <name evidence="2" type="ORF">CGGC5_v016936</name>
</gene>
<dbReference type="InParanoid" id="A0A7J6IDU7"/>
<feature type="compositionally biased region" description="Basic residues" evidence="1">
    <location>
        <begin position="38"/>
        <end position="49"/>
    </location>
</feature>
<dbReference type="OrthoDB" id="4855535at2759"/>
<name>A0A7J6IDU7_COLFN</name>
<dbReference type="AlphaFoldDB" id="A0A7J6IDU7"/>
<dbReference type="Proteomes" id="UP000011096">
    <property type="component" value="Unassembled WGS sequence"/>
</dbReference>
<dbReference type="RefSeq" id="XP_066006829.1">
    <property type="nucleotide sequence ID" value="XM_066153650.1"/>
</dbReference>